<name>A0AAD5E8W5_UMBRA</name>
<dbReference type="GeneID" id="75918767"/>
<keyword evidence="2" id="KW-1185">Reference proteome</keyword>
<gene>
    <name evidence="1" type="ORF">K450DRAFT_282240</name>
</gene>
<accession>A0AAD5E8W5</accession>
<protein>
    <submittedName>
        <fullName evidence="1">Uncharacterized protein</fullName>
    </submittedName>
</protein>
<evidence type="ECO:0000313" key="2">
    <source>
        <dbReference type="Proteomes" id="UP001206595"/>
    </source>
</evidence>
<evidence type="ECO:0000313" key="1">
    <source>
        <dbReference type="EMBL" id="KAI8577780.1"/>
    </source>
</evidence>
<dbReference type="AlphaFoldDB" id="A0AAD5E8W5"/>
<reference evidence="1" key="1">
    <citation type="submission" date="2021-06" db="EMBL/GenBank/DDBJ databases">
        <authorList>
            <consortium name="DOE Joint Genome Institute"/>
            <person name="Mondo S.J."/>
            <person name="Amses K.R."/>
            <person name="Simmons D.R."/>
            <person name="Longcore J.E."/>
            <person name="Seto K."/>
            <person name="Alves G.H."/>
            <person name="Bonds A.E."/>
            <person name="Quandt C.A."/>
            <person name="Davis W.J."/>
            <person name="Chang Y."/>
            <person name="Letcher P.M."/>
            <person name="Powell M.J."/>
            <person name="Kuo A."/>
            <person name="Labutti K."/>
            <person name="Pangilinan J."/>
            <person name="Andreopoulos W."/>
            <person name="Tritt A."/>
            <person name="Riley R."/>
            <person name="Hundley H."/>
            <person name="Johnson J."/>
            <person name="Lipzen A."/>
            <person name="Barry K."/>
            <person name="Berbee M.L."/>
            <person name="Buchler N.E."/>
            <person name="Grigoriev I.V."/>
            <person name="Spatafora J.W."/>
            <person name="Stajich J.E."/>
            <person name="James T.Y."/>
        </authorList>
    </citation>
    <scope>NUCLEOTIDE SEQUENCE</scope>
    <source>
        <strain evidence="1">AG</strain>
    </source>
</reference>
<comment type="caution">
    <text evidence="1">The sequence shown here is derived from an EMBL/GenBank/DDBJ whole genome shotgun (WGS) entry which is preliminary data.</text>
</comment>
<reference evidence="1" key="2">
    <citation type="journal article" date="2022" name="Proc. Natl. Acad. Sci. U.S.A.">
        <title>Diploid-dominant life cycles characterize the early evolution of Fungi.</title>
        <authorList>
            <person name="Amses K.R."/>
            <person name="Simmons D.R."/>
            <person name="Longcore J.E."/>
            <person name="Mondo S.J."/>
            <person name="Seto K."/>
            <person name="Jeronimo G.H."/>
            <person name="Bonds A.E."/>
            <person name="Quandt C.A."/>
            <person name="Davis W.J."/>
            <person name="Chang Y."/>
            <person name="Federici B.A."/>
            <person name="Kuo A."/>
            <person name="LaButti K."/>
            <person name="Pangilinan J."/>
            <person name="Andreopoulos W."/>
            <person name="Tritt A."/>
            <person name="Riley R."/>
            <person name="Hundley H."/>
            <person name="Johnson J."/>
            <person name="Lipzen A."/>
            <person name="Barry K."/>
            <person name="Lang B.F."/>
            <person name="Cuomo C.A."/>
            <person name="Buchler N.E."/>
            <person name="Grigoriev I.V."/>
            <person name="Spatafora J.W."/>
            <person name="Stajich J.E."/>
            <person name="James T.Y."/>
        </authorList>
    </citation>
    <scope>NUCLEOTIDE SEQUENCE</scope>
    <source>
        <strain evidence="1">AG</strain>
    </source>
</reference>
<proteinExistence type="predicted"/>
<sequence length="310" mass="35704">MDKVPKNYIFFDANDLSSEDKKGFDIIYPEWNEMSFFEKPDWCSIRMMLKTVKLHSITEYHRETTSRKLTVSMDNMRQSNTIIDVDYSKLYSQLYADKENDIHNAPEIQIDFTKNDDVKPKNITTGSIIVDQSKVAMPYGFICSDGIKDLTSVITGCAQYIKGNCAVQLDRHFIEAGFLETPMTSFKMVIGDKDLEEMLRCIRVLECDTFESCIEAVYSTDSICRREREIFKYTDFSSLFGITLDALRSGKRSENANFIRAVRDWIEGNLQTKAAASLMAVTLFDIELDWGMQEAYYDTEEISYFEGDIG</sequence>
<dbReference type="RefSeq" id="XP_051442784.1">
    <property type="nucleotide sequence ID" value="XM_051593425.1"/>
</dbReference>
<dbReference type="Proteomes" id="UP001206595">
    <property type="component" value="Unassembled WGS sequence"/>
</dbReference>
<dbReference type="EMBL" id="MU620936">
    <property type="protein sequence ID" value="KAI8577780.1"/>
    <property type="molecule type" value="Genomic_DNA"/>
</dbReference>
<organism evidence="1 2">
    <name type="scientific">Umbelopsis ramanniana AG</name>
    <dbReference type="NCBI Taxonomy" id="1314678"/>
    <lineage>
        <taxon>Eukaryota</taxon>
        <taxon>Fungi</taxon>
        <taxon>Fungi incertae sedis</taxon>
        <taxon>Mucoromycota</taxon>
        <taxon>Mucoromycotina</taxon>
        <taxon>Umbelopsidomycetes</taxon>
        <taxon>Umbelopsidales</taxon>
        <taxon>Umbelopsidaceae</taxon>
        <taxon>Umbelopsis</taxon>
    </lineage>
</organism>